<evidence type="ECO:0000313" key="2">
    <source>
        <dbReference type="Proteomes" id="UP000299102"/>
    </source>
</evidence>
<accession>A0A4C1XS67</accession>
<keyword evidence="2" id="KW-1185">Reference proteome</keyword>
<dbReference type="EMBL" id="BGZK01000945">
    <property type="protein sequence ID" value="GBP66010.1"/>
    <property type="molecule type" value="Genomic_DNA"/>
</dbReference>
<sequence length="94" mass="10797">MLACDGALLWPIWLQHVNGPSRRVRYHVSTEYRFEVGVSAIVFRPVRPLIRTFDPTGISHTPAQRPSPERRWSTYGYEFVILSNHGLSDFTLIG</sequence>
<reference evidence="1 2" key="1">
    <citation type="journal article" date="2019" name="Commun. Biol.">
        <title>The bagworm genome reveals a unique fibroin gene that provides high tensile strength.</title>
        <authorList>
            <person name="Kono N."/>
            <person name="Nakamura H."/>
            <person name="Ohtoshi R."/>
            <person name="Tomita M."/>
            <person name="Numata K."/>
            <person name="Arakawa K."/>
        </authorList>
    </citation>
    <scope>NUCLEOTIDE SEQUENCE [LARGE SCALE GENOMIC DNA]</scope>
</reference>
<dbReference type="Proteomes" id="UP000299102">
    <property type="component" value="Unassembled WGS sequence"/>
</dbReference>
<comment type="caution">
    <text evidence="1">The sequence shown here is derived from an EMBL/GenBank/DDBJ whole genome shotgun (WGS) entry which is preliminary data.</text>
</comment>
<dbReference type="AlphaFoldDB" id="A0A4C1XS67"/>
<gene>
    <name evidence="1" type="ORF">EVAR_47510_1</name>
</gene>
<name>A0A4C1XS67_EUMVA</name>
<proteinExistence type="predicted"/>
<organism evidence="1 2">
    <name type="scientific">Eumeta variegata</name>
    <name type="common">Bagworm moth</name>
    <name type="synonym">Eumeta japonica</name>
    <dbReference type="NCBI Taxonomy" id="151549"/>
    <lineage>
        <taxon>Eukaryota</taxon>
        <taxon>Metazoa</taxon>
        <taxon>Ecdysozoa</taxon>
        <taxon>Arthropoda</taxon>
        <taxon>Hexapoda</taxon>
        <taxon>Insecta</taxon>
        <taxon>Pterygota</taxon>
        <taxon>Neoptera</taxon>
        <taxon>Endopterygota</taxon>
        <taxon>Lepidoptera</taxon>
        <taxon>Glossata</taxon>
        <taxon>Ditrysia</taxon>
        <taxon>Tineoidea</taxon>
        <taxon>Psychidae</taxon>
        <taxon>Oiketicinae</taxon>
        <taxon>Eumeta</taxon>
    </lineage>
</organism>
<evidence type="ECO:0000313" key="1">
    <source>
        <dbReference type="EMBL" id="GBP66010.1"/>
    </source>
</evidence>
<protein>
    <submittedName>
        <fullName evidence="1">Uncharacterized protein</fullName>
    </submittedName>
</protein>